<dbReference type="GO" id="GO:0006351">
    <property type="term" value="P:DNA-templated transcription"/>
    <property type="evidence" value="ECO:0007669"/>
    <property type="project" value="InterPro"/>
</dbReference>
<dbReference type="Gene3D" id="4.10.240.10">
    <property type="entry name" value="Zn(2)-C6 fungal-type DNA-binding domain"/>
    <property type="match status" value="1"/>
</dbReference>
<name>A0A0L0HHQ2_SPIPD</name>
<dbReference type="CDD" id="cd12148">
    <property type="entry name" value="fungal_TF_MHR"/>
    <property type="match status" value="1"/>
</dbReference>
<organism evidence="7 8">
    <name type="scientific">Spizellomyces punctatus (strain DAOM BR117)</name>
    <dbReference type="NCBI Taxonomy" id="645134"/>
    <lineage>
        <taxon>Eukaryota</taxon>
        <taxon>Fungi</taxon>
        <taxon>Fungi incertae sedis</taxon>
        <taxon>Chytridiomycota</taxon>
        <taxon>Chytridiomycota incertae sedis</taxon>
        <taxon>Chytridiomycetes</taxon>
        <taxon>Spizellomycetales</taxon>
        <taxon>Spizellomycetaceae</taxon>
        <taxon>Spizellomyces</taxon>
    </lineage>
</organism>
<dbReference type="GO" id="GO:0000981">
    <property type="term" value="F:DNA-binding transcription factor activity, RNA polymerase II-specific"/>
    <property type="evidence" value="ECO:0007669"/>
    <property type="project" value="InterPro"/>
</dbReference>
<dbReference type="InterPro" id="IPR001138">
    <property type="entry name" value="Zn2Cys6_DnaBD"/>
</dbReference>
<dbReference type="InParanoid" id="A0A0L0HHQ2"/>
<evidence type="ECO:0000259" key="6">
    <source>
        <dbReference type="PROSITE" id="PS50048"/>
    </source>
</evidence>
<evidence type="ECO:0000256" key="1">
    <source>
        <dbReference type="ARBA" id="ARBA00004123"/>
    </source>
</evidence>
<dbReference type="OrthoDB" id="2119791at2759"/>
<keyword evidence="3" id="KW-0805">Transcription regulation</keyword>
<dbReference type="PROSITE" id="PS00463">
    <property type="entry name" value="ZN2_CY6_FUNGAL_1"/>
    <property type="match status" value="1"/>
</dbReference>
<dbReference type="PANTHER" id="PTHR47338:SF5">
    <property type="entry name" value="ZN(II)2CYS6 TRANSCRIPTION FACTOR (EUROFUNG)"/>
    <property type="match status" value="1"/>
</dbReference>
<dbReference type="RefSeq" id="XP_016608434.1">
    <property type="nucleotide sequence ID" value="XM_016752950.1"/>
</dbReference>
<dbReference type="PANTHER" id="PTHR47338">
    <property type="entry name" value="ZN(II)2CYS6 TRANSCRIPTION FACTOR (EUROFUNG)-RELATED"/>
    <property type="match status" value="1"/>
</dbReference>
<evidence type="ECO:0000313" key="8">
    <source>
        <dbReference type="Proteomes" id="UP000053201"/>
    </source>
</evidence>
<dbReference type="SMART" id="SM00066">
    <property type="entry name" value="GAL4"/>
    <property type="match status" value="1"/>
</dbReference>
<dbReference type="GO" id="GO:0003677">
    <property type="term" value="F:DNA binding"/>
    <property type="evidence" value="ECO:0007669"/>
    <property type="project" value="InterPro"/>
</dbReference>
<evidence type="ECO:0000256" key="2">
    <source>
        <dbReference type="ARBA" id="ARBA00022723"/>
    </source>
</evidence>
<dbReference type="Pfam" id="PF00172">
    <property type="entry name" value="Zn_clus"/>
    <property type="match status" value="1"/>
</dbReference>
<dbReference type="SUPFAM" id="SSF57701">
    <property type="entry name" value="Zn2/Cys6 DNA-binding domain"/>
    <property type="match status" value="1"/>
</dbReference>
<dbReference type="eggNOG" id="ENOG502T24W">
    <property type="taxonomic scope" value="Eukaryota"/>
</dbReference>
<keyword evidence="8" id="KW-1185">Reference proteome</keyword>
<dbReference type="PROSITE" id="PS50048">
    <property type="entry name" value="ZN2_CY6_FUNGAL_2"/>
    <property type="match status" value="1"/>
</dbReference>
<evidence type="ECO:0000313" key="7">
    <source>
        <dbReference type="EMBL" id="KND00395.1"/>
    </source>
</evidence>
<reference evidence="7 8" key="1">
    <citation type="submission" date="2009-08" db="EMBL/GenBank/DDBJ databases">
        <title>The Genome Sequence of Spizellomyces punctatus strain DAOM BR117.</title>
        <authorList>
            <consortium name="The Broad Institute Genome Sequencing Platform"/>
            <person name="Russ C."/>
            <person name="Cuomo C."/>
            <person name="Shea T."/>
            <person name="Young S.K."/>
            <person name="Zeng Q."/>
            <person name="Koehrsen M."/>
            <person name="Haas B."/>
            <person name="Borodovsky M."/>
            <person name="Guigo R."/>
            <person name="Alvarado L."/>
            <person name="Berlin A."/>
            <person name="Bochicchio J."/>
            <person name="Borenstein D."/>
            <person name="Chapman S."/>
            <person name="Chen Z."/>
            <person name="Engels R."/>
            <person name="Freedman E."/>
            <person name="Gellesch M."/>
            <person name="Goldberg J."/>
            <person name="Griggs A."/>
            <person name="Gujja S."/>
            <person name="Heiman D."/>
            <person name="Hepburn T."/>
            <person name="Howarth C."/>
            <person name="Jen D."/>
            <person name="Larson L."/>
            <person name="Lewis B."/>
            <person name="Mehta T."/>
            <person name="Park D."/>
            <person name="Pearson M."/>
            <person name="Roberts A."/>
            <person name="Saif S."/>
            <person name="Shenoy N."/>
            <person name="Sisk P."/>
            <person name="Stolte C."/>
            <person name="Sykes S."/>
            <person name="Thomson T."/>
            <person name="Walk T."/>
            <person name="White J."/>
            <person name="Yandava C."/>
            <person name="Burger G."/>
            <person name="Gray M.W."/>
            <person name="Holland P.W.H."/>
            <person name="King N."/>
            <person name="Lang F.B.F."/>
            <person name="Roger A.J."/>
            <person name="Ruiz-Trillo I."/>
            <person name="Lander E."/>
            <person name="Nusbaum C."/>
        </authorList>
    </citation>
    <scope>NUCLEOTIDE SEQUENCE [LARGE SCALE GENOMIC DNA]</scope>
    <source>
        <strain evidence="7 8">DAOM BR117</strain>
    </source>
</reference>
<keyword evidence="2" id="KW-0479">Metal-binding</keyword>
<dbReference type="Proteomes" id="UP000053201">
    <property type="component" value="Unassembled WGS sequence"/>
</dbReference>
<dbReference type="VEuPathDB" id="FungiDB:SPPG_04718"/>
<comment type="subcellular location">
    <subcellularLocation>
        <location evidence="1">Nucleus</location>
    </subcellularLocation>
</comment>
<dbReference type="CDD" id="cd00067">
    <property type="entry name" value="GAL4"/>
    <property type="match status" value="1"/>
</dbReference>
<protein>
    <recommendedName>
        <fullName evidence="6">Zn(2)-C6 fungal-type domain-containing protein</fullName>
    </recommendedName>
</protein>
<dbReference type="InterPro" id="IPR007219">
    <property type="entry name" value="XnlR_reg_dom"/>
</dbReference>
<proteinExistence type="predicted"/>
<evidence type="ECO:0000256" key="5">
    <source>
        <dbReference type="ARBA" id="ARBA00023242"/>
    </source>
</evidence>
<accession>A0A0L0HHQ2</accession>
<dbReference type="GO" id="GO:0005634">
    <property type="term" value="C:nucleus"/>
    <property type="evidence" value="ECO:0007669"/>
    <property type="project" value="UniProtKB-SubCell"/>
</dbReference>
<dbReference type="GeneID" id="27688150"/>
<sequence>MKEPNQIRTHRPRKRQTQSCDRCKAKKRRCDGFHPCSNCVKAHAECTMFIEQKKRGPKKGSARRAKSVASLLTDDEKDDVEEIKEVYPSPVEKEGDAGCFGLLSPTMDDAHATFLEAESVAMDTLGWDMSGWGLQETSFALDLAPGAEPYVPTISTATATDASTRIPQPTSPETVISPNPPFLFLQPMNLTIPELPTIPSSLYLHLIAAFFTKFHPILPVLYEQSFFERLVPVNCHSDALLNAIYAIGTRYSTHALLSTPPFTSPDQASEYFADRASMALHKSSLTMLKKDAKKPAVVSSCELDDLVARILLCAWKAGCHRDVGFEGLYDIWTSAQKLKCMYEEGDRSMECQRAWWALLILDTVSGLASGLDPVADETRYPATFAVGHVKDGEQANWQMYFPGLDTASFITPLSDVRLLLYLHILIRQITRSHQTISPISVVHSALLSYYDSLPPYFKFLDNVELSFLGVHIALGFCMAVALLHSRDEGETSTYLLPHTPSKTSLECVLWAYKNQTSLLARWGSKWVIPSCQVFLLPSLGRLLRNGYANALTGVEPMEGVNPLEDGILRILDEVAEVWPAVSVAGARVRSVIEGLKGSIFG</sequence>
<keyword evidence="5" id="KW-0539">Nucleus</keyword>
<keyword evidence="4" id="KW-0804">Transcription</keyword>
<dbReference type="EMBL" id="KQ257456">
    <property type="protein sequence ID" value="KND00395.1"/>
    <property type="molecule type" value="Genomic_DNA"/>
</dbReference>
<dbReference type="InterPro" id="IPR050815">
    <property type="entry name" value="TF_fung"/>
</dbReference>
<dbReference type="GO" id="GO:0008270">
    <property type="term" value="F:zinc ion binding"/>
    <property type="evidence" value="ECO:0007669"/>
    <property type="project" value="InterPro"/>
</dbReference>
<feature type="domain" description="Zn(2)-C6 fungal-type" evidence="6">
    <location>
        <begin position="19"/>
        <end position="48"/>
    </location>
</feature>
<gene>
    <name evidence="7" type="ORF">SPPG_04718</name>
</gene>
<dbReference type="InterPro" id="IPR036864">
    <property type="entry name" value="Zn2-C6_fun-type_DNA-bd_sf"/>
</dbReference>
<dbReference type="Pfam" id="PF04082">
    <property type="entry name" value="Fungal_trans"/>
    <property type="match status" value="1"/>
</dbReference>
<dbReference type="AlphaFoldDB" id="A0A0L0HHQ2"/>
<evidence type="ECO:0000256" key="4">
    <source>
        <dbReference type="ARBA" id="ARBA00023163"/>
    </source>
</evidence>
<evidence type="ECO:0000256" key="3">
    <source>
        <dbReference type="ARBA" id="ARBA00023015"/>
    </source>
</evidence>